<dbReference type="AlphaFoldDB" id="D3E385"/>
<dbReference type="EMBL" id="CP001719">
    <property type="protein sequence ID" value="ADC46996.1"/>
    <property type="molecule type" value="Genomic_DNA"/>
</dbReference>
<evidence type="ECO:0000313" key="2">
    <source>
        <dbReference type="Proteomes" id="UP000008680"/>
    </source>
</evidence>
<sequence>MTEEIKKKIKDMNFEGDFQSLDLYKEALFDLNQQFFSKKAKLSNLIEENYQYTNYNYDRLLNIVFHLEKMFNEEYKSILSIIQLSYKNNVVIDQLLQKKFKSLISIIDKTDSLYDDLVLNLSLSDSNENQRNISVLESMDSLIDSVKYYK</sequence>
<accession>D3E385</accession>
<dbReference type="KEGG" id="mru:mru_1146"/>
<protein>
    <submittedName>
        <fullName evidence="1">Uncharacterized protein</fullName>
    </submittedName>
</protein>
<evidence type="ECO:0000313" key="1">
    <source>
        <dbReference type="EMBL" id="ADC46996.1"/>
    </source>
</evidence>
<dbReference type="PATRIC" id="fig|634498.28.peg.1147"/>
<dbReference type="HOGENOM" id="CLU_1736442_0_0_2"/>
<keyword evidence="2" id="KW-1185">Reference proteome</keyword>
<name>D3E385_METRM</name>
<dbReference type="GeneID" id="8770797"/>
<dbReference type="RefSeq" id="WP_012955946.1">
    <property type="nucleotide sequence ID" value="NC_013790.1"/>
</dbReference>
<organism evidence="1 2">
    <name type="scientific">Methanobrevibacter ruminantium (strain ATCC 35063 / DSM 1093 / JCM 13430 / OCM 146 / M1)</name>
    <name type="common">Methanobacterium ruminantium</name>
    <dbReference type="NCBI Taxonomy" id="634498"/>
    <lineage>
        <taxon>Archaea</taxon>
        <taxon>Methanobacteriati</taxon>
        <taxon>Methanobacteriota</taxon>
        <taxon>Methanomada group</taxon>
        <taxon>Methanobacteria</taxon>
        <taxon>Methanobacteriales</taxon>
        <taxon>Methanobacteriaceae</taxon>
        <taxon>Methanobrevibacter</taxon>
    </lineage>
</organism>
<reference evidence="1 2" key="1">
    <citation type="journal article" date="2010" name="PLoS ONE">
        <title>The genome sequence of the rumen methanogen Methanobrevibacter ruminantium reveals new possibilities for controlling ruminant methane emissions.</title>
        <authorList>
            <person name="Leahy S.C."/>
            <person name="Kelly W.J."/>
            <person name="Altermann E."/>
            <person name="Ronimus R.S."/>
            <person name="Yeoman C.J."/>
            <person name="Pacheco D.M."/>
            <person name="Li D."/>
            <person name="Kong Z."/>
            <person name="McTavish S."/>
            <person name="Sang C."/>
            <person name="Lambie S.C."/>
            <person name="Janssen P.H."/>
            <person name="Dey D."/>
            <person name="Attwood G.T."/>
        </authorList>
    </citation>
    <scope>NUCLEOTIDE SEQUENCE [LARGE SCALE GENOMIC DNA]</scope>
    <source>
        <strain evidence="2">ATCC 35063 / DSM 1093 / JCM 13430 / OCM 146 / M1</strain>
    </source>
</reference>
<dbReference type="Proteomes" id="UP000008680">
    <property type="component" value="Chromosome"/>
</dbReference>
<gene>
    <name evidence="1" type="ordered locus">mru_1146</name>
</gene>
<proteinExistence type="predicted"/>
<dbReference type="STRING" id="634498.mru_1146"/>